<feature type="region of interest" description="Disordered" evidence="1">
    <location>
        <begin position="282"/>
        <end position="302"/>
    </location>
</feature>
<proteinExistence type="predicted"/>
<keyword evidence="6" id="KW-1185">Reference proteome</keyword>
<dbReference type="HOGENOM" id="CLU_019553_0_0_1"/>
<evidence type="ECO:0000259" key="2">
    <source>
        <dbReference type="Pfam" id="PF14764"/>
    </source>
</evidence>
<dbReference type="KEGG" id="tad:TRIADDRAFT_52911"/>
<feature type="domain" description="AP-5 complex subunit zeta-1 N-terminal TPR" evidence="3">
    <location>
        <begin position="46"/>
        <end position="285"/>
    </location>
</feature>
<organism evidence="5 6">
    <name type="scientific">Trichoplax adhaerens</name>
    <name type="common">Trichoplax reptans</name>
    <dbReference type="NCBI Taxonomy" id="10228"/>
    <lineage>
        <taxon>Eukaryota</taxon>
        <taxon>Metazoa</taxon>
        <taxon>Placozoa</taxon>
        <taxon>Uniplacotomia</taxon>
        <taxon>Trichoplacea</taxon>
        <taxon>Trichoplacidae</taxon>
        <taxon>Trichoplax</taxon>
    </lineage>
</organism>
<dbReference type="Proteomes" id="UP000009022">
    <property type="component" value="Unassembled WGS sequence"/>
</dbReference>
<feature type="domain" description="AP-5 complex subunit zeta-1 C-terminal TPR" evidence="4">
    <location>
        <begin position="486"/>
        <end position="733"/>
    </location>
</feature>
<dbReference type="CTD" id="6750379"/>
<dbReference type="SUPFAM" id="SSF48371">
    <property type="entry name" value="ARM repeat"/>
    <property type="match status" value="1"/>
</dbReference>
<dbReference type="PANTHER" id="PTHR46488">
    <property type="entry name" value="AP-5 COMPLEX SUBUNIT ZETA-1"/>
    <property type="match status" value="1"/>
</dbReference>
<feature type="compositionally biased region" description="Low complexity" evidence="1">
    <location>
        <begin position="284"/>
        <end position="297"/>
    </location>
</feature>
<name>B3RMT0_TRIAD</name>
<dbReference type="STRING" id="10228.B3RMT0"/>
<evidence type="ECO:0000313" key="6">
    <source>
        <dbReference type="Proteomes" id="UP000009022"/>
    </source>
</evidence>
<dbReference type="OMA" id="PVMMSED"/>
<dbReference type="PhylomeDB" id="B3RMT0"/>
<reference evidence="5 6" key="1">
    <citation type="journal article" date="2008" name="Nature">
        <title>The Trichoplax genome and the nature of placozoans.</title>
        <authorList>
            <person name="Srivastava M."/>
            <person name="Begovic E."/>
            <person name="Chapman J."/>
            <person name="Putnam N.H."/>
            <person name="Hellsten U."/>
            <person name="Kawashima T."/>
            <person name="Kuo A."/>
            <person name="Mitros T."/>
            <person name="Salamov A."/>
            <person name="Carpenter M.L."/>
            <person name="Signorovitch A.Y."/>
            <person name="Moreno M.A."/>
            <person name="Kamm K."/>
            <person name="Grimwood J."/>
            <person name="Schmutz J."/>
            <person name="Shapiro H."/>
            <person name="Grigoriev I.V."/>
            <person name="Buss L.W."/>
            <person name="Schierwater B."/>
            <person name="Dellaporta S.L."/>
            <person name="Rokhsar D.S."/>
        </authorList>
    </citation>
    <scope>NUCLEOTIDE SEQUENCE [LARGE SCALE GENOMIC DNA]</scope>
    <source>
        <strain evidence="5 6">Grell-BS-1999</strain>
    </source>
</reference>
<feature type="domain" description="AP-5 complex subunit zeta-1 ARM repeats" evidence="2">
    <location>
        <begin position="358"/>
        <end position="474"/>
    </location>
</feature>
<dbReference type="Pfam" id="PF14764">
    <property type="entry name" value="SPG48"/>
    <property type="match status" value="1"/>
</dbReference>
<dbReference type="InterPro" id="IPR055450">
    <property type="entry name" value="AP5Z1_ARM"/>
</dbReference>
<dbReference type="InterPro" id="IPR028222">
    <property type="entry name" value="AP5Z1"/>
</dbReference>
<evidence type="ECO:0000259" key="4">
    <source>
        <dbReference type="Pfam" id="PF25154"/>
    </source>
</evidence>
<dbReference type="InterPro" id="IPR016024">
    <property type="entry name" value="ARM-type_fold"/>
</dbReference>
<dbReference type="InterPro" id="IPR056857">
    <property type="entry name" value="TPR_AP5Z1_N"/>
</dbReference>
<dbReference type="EMBL" id="DS985242">
    <property type="protein sequence ID" value="EDV27902.1"/>
    <property type="molecule type" value="Genomic_DNA"/>
</dbReference>
<dbReference type="GeneID" id="6750379"/>
<evidence type="ECO:0000313" key="5">
    <source>
        <dbReference type="EMBL" id="EDV27902.1"/>
    </source>
</evidence>
<dbReference type="Pfam" id="PF25153">
    <property type="entry name" value="TPR_AP5Z1"/>
    <property type="match status" value="1"/>
</dbReference>
<dbReference type="RefSeq" id="XP_002109736.1">
    <property type="nucleotide sequence ID" value="XM_002109700.1"/>
</dbReference>
<dbReference type="InParanoid" id="B3RMT0"/>
<sequence>MASVQNVDSAIVSNVDAAFQKARTDYMKLNPNVYDPIHTHIKGWTDKEIEELSLELLTVLRQNNNPSASIRKLRQLYVIVAWTRKDKKLPGQLLSYLLKIITESSQTPHLVLLSTSYLLNELAPRYWQNLRSIQNLDKRNVLHVLPLLLTEGKDLGYWPENLPHLLKWVTIQTPSEAQLLAMTTVISIATSCPSLMTEEFIQKLNSVLGQWLLDTSIESARGRSPADKKNKIPTEIDGSQIRGNFTILCTASFFTQDQLRNIYAFSAIRRWLITNQSNMERAFTSNTSTPTSRSSPTAGSIENSMQSIRRLSNLPAGTSALTPKKNRRDKLLDIILTYCSRLIDQSELKATNSVDTTLQFSCLVEVVTLMNNVCDCDPSSIPALFNKVKRIYKQVLDVNKGRTLLAVIQFFINFGDTVVFDTKDALEFFFAKVLDTRFHNSFLAFDVVMFLIENQEKLCANTEVFTRYFPNILKIFAWFPRTYLVEYVQILPSMISAKTATEMLHTIIDLPCVSAALEAKHMHQQAQVLIASGRTLPTKTAFDFGVVISPTFEPILSFILRCCSGKGDTINKLNTLHDVLEKFSTHPRISVCSQCVPILLNVFFKVIMEKASYEIIHDLFPAIIERSVQLYQIRQYQENVLEVFSAQILILCKQYPRIVVDRQAEILDYISQSKHALNIENELYMHMIWIIGEYSSSQYYIKCTKECVLVYYEVRQFTSLFIFSQYSESASDNKSGLNTCLDLLSFKFCIESLSYEVCLNHAGDSKKFTARFVTLLMTCLAKSTQPKNGNSNEFIINRANELVKLLQLPNVASAVLNPALQSESQGHYDFGNEYWRQLM</sequence>
<dbReference type="OrthoDB" id="744564at2759"/>
<dbReference type="AlphaFoldDB" id="B3RMT0"/>
<dbReference type="GO" id="GO:0044599">
    <property type="term" value="C:AP-5 adaptor complex"/>
    <property type="evidence" value="ECO:0007669"/>
    <property type="project" value="InterPro"/>
</dbReference>
<dbReference type="eggNOG" id="ENOG502QVBK">
    <property type="taxonomic scope" value="Eukaryota"/>
</dbReference>
<dbReference type="InterPro" id="IPR056856">
    <property type="entry name" value="TPR_AP5Z1_C"/>
</dbReference>
<dbReference type="Pfam" id="PF25154">
    <property type="entry name" value="TPR_AP5Z1_C"/>
    <property type="match status" value="1"/>
</dbReference>
<dbReference type="FunCoup" id="B3RMT0">
    <property type="interactions" value="671"/>
</dbReference>
<accession>B3RMT0</accession>
<evidence type="ECO:0000256" key="1">
    <source>
        <dbReference type="SAM" id="MobiDB-lite"/>
    </source>
</evidence>
<dbReference type="PANTHER" id="PTHR46488:SF1">
    <property type="entry name" value="AP-5 COMPLEX SUBUNIT ZETA-1"/>
    <property type="match status" value="1"/>
</dbReference>
<evidence type="ECO:0000259" key="3">
    <source>
        <dbReference type="Pfam" id="PF25153"/>
    </source>
</evidence>
<gene>
    <name evidence="5" type="ORF">TRIADDRAFT_52911</name>
</gene>
<protein>
    <submittedName>
        <fullName evidence="5">Uncharacterized protein</fullName>
    </submittedName>
</protein>